<dbReference type="STRING" id="428127.EUBDOL_01422"/>
<organism evidence="1 2">
    <name type="scientific">Amedibacillus dolichus DSM 3991</name>
    <dbReference type="NCBI Taxonomy" id="428127"/>
    <lineage>
        <taxon>Bacteria</taxon>
        <taxon>Bacillati</taxon>
        <taxon>Bacillota</taxon>
        <taxon>Erysipelotrichia</taxon>
        <taxon>Erysipelotrichales</taxon>
        <taxon>Erysipelotrichaceae</taxon>
        <taxon>Amedibacillus</taxon>
    </lineage>
</organism>
<dbReference type="HOGENOM" id="CLU_3373800_0_0_9"/>
<evidence type="ECO:0000313" key="1">
    <source>
        <dbReference type="EMBL" id="EDP10823.1"/>
    </source>
</evidence>
<evidence type="ECO:0000313" key="2">
    <source>
        <dbReference type="Proteomes" id="UP000004090"/>
    </source>
</evidence>
<sequence length="34" mass="3927">MKMEARILKKLIRACKGRKSGVFRCFCILNLSIV</sequence>
<proteinExistence type="predicted"/>
<dbReference type="Proteomes" id="UP000004090">
    <property type="component" value="Unassembled WGS sequence"/>
</dbReference>
<accession>A8RCK1</accession>
<protein>
    <submittedName>
        <fullName evidence="1">Uncharacterized protein</fullName>
    </submittedName>
</protein>
<reference evidence="1 2" key="1">
    <citation type="submission" date="2007-09" db="EMBL/GenBank/DDBJ databases">
        <title>Draft genome sequence of Eubacterium dolichum (DSM 3991).</title>
        <authorList>
            <person name="Sudarsanam P."/>
            <person name="Ley R."/>
            <person name="Guruge J."/>
            <person name="Turnbaugh P.J."/>
            <person name="Mahowald M."/>
            <person name="Liep D."/>
            <person name="Gordon J."/>
        </authorList>
    </citation>
    <scope>NUCLEOTIDE SEQUENCE [LARGE SCALE GENOMIC DNA]</scope>
    <source>
        <strain evidence="1 2">DSM 3991</strain>
    </source>
</reference>
<gene>
    <name evidence="1" type="ORF">EUBDOL_01422</name>
</gene>
<reference evidence="1 2" key="2">
    <citation type="submission" date="2007-09" db="EMBL/GenBank/DDBJ databases">
        <authorList>
            <person name="Fulton L."/>
            <person name="Clifton S."/>
            <person name="Fulton B."/>
            <person name="Xu J."/>
            <person name="Minx P."/>
            <person name="Pepin K.H."/>
            <person name="Johnson M."/>
            <person name="Thiruvilangam P."/>
            <person name="Bhonagiri V."/>
            <person name="Nash W.E."/>
            <person name="Mardis E.R."/>
            <person name="Wilson R.K."/>
        </authorList>
    </citation>
    <scope>NUCLEOTIDE SEQUENCE [LARGE SCALE GENOMIC DNA]</scope>
    <source>
        <strain evidence="1 2">DSM 3991</strain>
    </source>
</reference>
<dbReference type="AlphaFoldDB" id="A8RCK1"/>
<dbReference type="EMBL" id="ABAW02000021">
    <property type="protein sequence ID" value="EDP10823.1"/>
    <property type="molecule type" value="Genomic_DNA"/>
</dbReference>
<name>A8RCK1_9FIRM</name>
<comment type="caution">
    <text evidence="1">The sequence shown here is derived from an EMBL/GenBank/DDBJ whole genome shotgun (WGS) entry which is preliminary data.</text>
</comment>